<dbReference type="EMBL" id="LCZI01001000">
    <property type="protein sequence ID" value="KKZ63105.1"/>
    <property type="molecule type" value="Genomic_DNA"/>
</dbReference>
<sequence>MNPLVNSGQISTPVHAIHGGTLSLLQSKCTFCAVRQDLSMDYRPLFHACKWVSRAGEAGWGNARILSSVWGKHHGIS</sequence>
<proteinExistence type="predicted"/>
<organism evidence="1 2">
    <name type="scientific">[Emmonsia] crescens</name>
    <dbReference type="NCBI Taxonomy" id="73230"/>
    <lineage>
        <taxon>Eukaryota</taxon>
        <taxon>Fungi</taxon>
        <taxon>Dikarya</taxon>
        <taxon>Ascomycota</taxon>
        <taxon>Pezizomycotina</taxon>
        <taxon>Eurotiomycetes</taxon>
        <taxon>Eurotiomycetidae</taxon>
        <taxon>Onygenales</taxon>
        <taxon>Ajellomycetaceae</taxon>
        <taxon>Emergomyces</taxon>
    </lineage>
</organism>
<accession>A0A0G2HZ45</accession>
<dbReference type="Proteomes" id="UP000034164">
    <property type="component" value="Unassembled WGS sequence"/>
</dbReference>
<gene>
    <name evidence="1" type="ORF">EMCG_02544</name>
</gene>
<protein>
    <submittedName>
        <fullName evidence="1">Uncharacterized protein</fullName>
    </submittedName>
</protein>
<reference evidence="2" key="1">
    <citation type="journal article" date="2015" name="PLoS Genet.">
        <title>The dynamic genome and transcriptome of the human fungal pathogen Blastomyces and close relative Emmonsia.</title>
        <authorList>
            <person name="Munoz J.F."/>
            <person name="Gauthier G.M."/>
            <person name="Desjardins C.A."/>
            <person name="Gallo J.E."/>
            <person name="Holder J."/>
            <person name="Sullivan T.D."/>
            <person name="Marty A.J."/>
            <person name="Carmen J.C."/>
            <person name="Chen Z."/>
            <person name="Ding L."/>
            <person name="Gujja S."/>
            <person name="Magrini V."/>
            <person name="Misas E."/>
            <person name="Mitreva M."/>
            <person name="Priest M."/>
            <person name="Saif S."/>
            <person name="Whiston E.A."/>
            <person name="Young S."/>
            <person name="Zeng Q."/>
            <person name="Goldman W.E."/>
            <person name="Mardis E.R."/>
            <person name="Taylor J.W."/>
            <person name="McEwen J.G."/>
            <person name="Clay O.K."/>
            <person name="Klein B.S."/>
            <person name="Cuomo C.A."/>
        </authorList>
    </citation>
    <scope>NUCLEOTIDE SEQUENCE [LARGE SCALE GENOMIC DNA]</scope>
    <source>
        <strain evidence="2">UAMH 3008</strain>
    </source>
</reference>
<comment type="caution">
    <text evidence="1">The sequence shown here is derived from an EMBL/GenBank/DDBJ whole genome shotgun (WGS) entry which is preliminary data.</text>
</comment>
<dbReference type="AlphaFoldDB" id="A0A0G2HZ45"/>
<evidence type="ECO:0000313" key="2">
    <source>
        <dbReference type="Proteomes" id="UP000034164"/>
    </source>
</evidence>
<dbReference type="VEuPathDB" id="FungiDB:EMCG_02544"/>
<name>A0A0G2HZ45_9EURO</name>
<evidence type="ECO:0000313" key="1">
    <source>
        <dbReference type="EMBL" id="KKZ63105.1"/>
    </source>
</evidence>